<keyword evidence="1" id="KW-0812">Transmembrane</keyword>
<feature type="transmembrane region" description="Helical" evidence="1">
    <location>
        <begin position="62"/>
        <end position="83"/>
    </location>
</feature>
<reference evidence="2 3" key="1">
    <citation type="submission" date="2015-07" db="EMBL/GenBank/DDBJ databases">
        <title>High-quality genome of monoxenous trypanosomatid Leptomonas pyrrhocoris.</title>
        <authorList>
            <person name="Flegontov P."/>
            <person name="Butenko A."/>
            <person name="Firsov S."/>
            <person name="Vlcek C."/>
            <person name="Logacheva M.D."/>
            <person name="Field M."/>
            <person name="Filatov D."/>
            <person name="Flegontova O."/>
            <person name="Gerasimov E."/>
            <person name="Jackson A.P."/>
            <person name="Kelly S."/>
            <person name="Opperdoes F."/>
            <person name="O'Reilly A."/>
            <person name="Votypka J."/>
            <person name="Yurchenko V."/>
            <person name="Lukes J."/>
        </authorList>
    </citation>
    <scope>NUCLEOTIDE SEQUENCE [LARGE SCALE GENOMIC DNA]</scope>
    <source>
        <strain evidence="2">H10</strain>
    </source>
</reference>
<dbReference type="VEuPathDB" id="TriTrypDB:LpyrH10_12_0140"/>
<organism evidence="2 3">
    <name type="scientific">Leptomonas pyrrhocoris</name>
    <name type="common">Firebug parasite</name>
    <dbReference type="NCBI Taxonomy" id="157538"/>
    <lineage>
        <taxon>Eukaryota</taxon>
        <taxon>Discoba</taxon>
        <taxon>Euglenozoa</taxon>
        <taxon>Kinetoplastea</taxon>
        <taxon>Metakinetoplastina</taxon>
        <taxon>Trypanosomatida</taxon>
        <taxon>Trypanosomatidae</taxon>
        <taxon>Leishmaniinae</taxon>
        <taxon>Leptomonas</taxon>
    </lineage>
</organism>
<name>A0A0N0VEL6_LEPPY</name>
<sequence length="122" mass="14257">MPHENYRFLVGREGKIYKNISGLLFFSILLFWCCGFLTSPAWAYADNALSRRGSFPFCLFGIWRSVVLFSFRVTLCAAVLSLVRTHSTYLFPQRSTQFLKLKMKEKVRVLRRTAPFVSETDW</sequence>
<accession>A0A0N0VEL6</accession>
<comment type="caution">
    <text evidence="2">The sequence shown here is derived from an EMBL/GenBank/DDBJ whole genome shotgun (WGS) entry which is preliminary data.</text>
</comment>
<proteinExistence type="predicted"/>
<keyword evidence="3" id="KW-1185">Reference proteome</keyword>
<dbReference type="GeneID" id="26906126"/>
<keyword evidence="1" id="KW-1133">Transmembrane helix</keyword>
<dbReference type="EMBL" id="LGTL01000012">
    <property type="protein sequence ID" value="KPA78702.1"/>
    <property type="molecule type" value="Genomic_DNA"/>
</dbReference>
<dbReference type="RefSeq" id="XP_015657141.1">
    <property type="nucleotide sequence ID" value="XM_015804007.1"/>
</dbReference>
<evidence type="ECO:0000313" key="3">
    <source>
        <dbReference type="Proteomes" id="UP000037923"/>
    </source>
</evidence>
<evidence type="ECO:0000256" key="1">
    <source>
        <dbReference type="SAM" id="Phobius"/>
    </source>
</evidence>
<feature type="transmembrane region" description="Helical" evidence="1">
    <location>
        <begin position="20"/>
        <end position="42"/>
    </location>
</feature>
<dbReference type="Proteomes" id="UP000037923">
    <property type="component" value="Unassembled WGS sequence"/>
</dbReference>
<gene>
    <name evidence="2" type="ORF">ABB37_05836</name>
</gene>
<evidence type="ECO:0000313" key="2">
    <source>
        <dbReference type="EMBL" id="KPA78702.1"/>
    </source>
</evidence>
<protein>
    <submittedName>
        <fullName evidence="2">Uncharacterized protein</fullName>
    </submittedName>
</protein>
<keyword evidence="1" id="KW-0472">Membrane</keyword>
<dbReference type="AlphaFoldDB" id="A0A0N0VEL6"/>